<accession>A0A0D3JSY9</accession>
<dbReference type="Pfam" id="PF00069">
    <property type="entry name" value="Pkinase"/>
    <property type="match status" value="1"/>
</dbReference>
<dbReference type="InterPro" id="IPR000719">
    <property type="entry name" value="Prot_kinase_dom"/>
</dbReference>
<feature type="domain" description="Protein kinase" evidence="4">
    <location>
        <begin position="43"/>
        <end position="319"/>
    </location>
</feature>
<keyword evidence="2" id="KW-0067">ATP-binding</keyword>
<keyword evidence="6" id="KW-1185">Reference proteome</keyword>
<dbReference type="SUPFAM" id="SSF56112">
    <property type="entry name" value="Protein kinase-like (PK-like)"/>
    <property type="match status" value="1"/>
</dbReference>
<dbReference type="HOGENOM" id="CLU_493860_0_0_1"/>
<dbReference type="PaxDb" id="2903-EOD26624"/>
<dbReference type="STRING" id="2903.R1F0G2"/>
<evidence type="ECO:0000313" key="5">
    <source>
        <dbReference type="EnsemblProtists" id="EOD26624"/>
    </source>
</evidence>
<dbReference type="RefSeq" id="XP_005779053.1">
    <property type="nucleotide sequence ID" value="XM_005778996.1"/>
</dbReference>
<evidence type="ECO:0000259" key="4">
    <source>
        <dbReference type="PROSITE" id="PS50011"/>
    </source>
</evidence>
<organism evidence="5 6">
    <name type="scientific">Emiliania huxleyi (strain CCMP1516)</name>
    <dbReference type="NCBI Taxonomy" id="280463"/>
    <lineage>
        <taxon>Eukaryota</taxon>
        <taxon>Haptista</taxon>
        <taxon>Haptophyta</taxon>
        <taxon>Prymnesiophyceae</taxon>
        <taxon>Isochrysidales</taxon>
        <taxon>Noelaerhabdaceae</taxon>
        <taxon>Emiliania</taxon>
    </lineage>
</organism>
<dbReference type="PANTHER" id="PTHR24346">
    <property type="entry name" value="MAP/MICROTUBULE AFFINITY-REGULATING KINASE"/>
    <property type="match status" value="1"/>
</dbReference>
<dbReference type="Proteomes" id="UP000013827">
    <property type="component" value="Unassembled WGS sequence"/>
</dbReference>
<feature type="region of interest" description="Disordered" evidence="3">
    <location>
        <begin position="392"/>
        <end position="453"/>
    </location>
</feature>
<dbReference type="GeneID" id="17272211"/>
<proteinExistence type="predicted"/>
<reference evidence="6" key="1">
    <citation type="journal article" date="2013" name="Nature">
        <title>Pan genome of the phytoplankton Emiliania underpins its global distribution.</title>
        <authorList>
            <person name="Read B.A."/>
            <person name="Kegel J."/>
            <person name="Klute M.J."/>
            <person name="Kuo A."/>
            <person name="Lefebvre S.C."/>
            <person name="Maumus F."/>
            <person name="Mayer C."/>
            <person name="Miller J."/>
            <person name="Monier A."/>
            <person name="Salamov A."/>
            <person name="Young J."/>
            <person name="Aguilar M."/>
            <person name="Claverie J.M."/>
            <person name="Frickenhaus S."/>
            <person name="Gonzalez K."/>
            <person name="Herman E.K."/>
            <person name="Lin Y.C."/>
            <person name="Napier J."/>
            <person name="Ogata H."/>
            <person name="Sarno A.F."/>
            <person name="Shmutz J."/>
            <person name="Schroeder D."/>
            <person name="de Vargas C."/>
            <person name="Verret F."/>
            <person name="von Dassow P."/>
            <person name="Valentin K."/>
            <person name="Van de Peer Y."/>
            <person name="Wheeler G."/>
            <person name="Dacks J.B."/>
            <person name="Delwiche C.F."/>
            <person name="Dyhrman S.T."/>
            <person name="Glockner G."/>
            <person name="John U."/>
            <person name="Richards T."/>
            <person name="Worden A.Z."/>
            <person name="Zhang X."/>
            <person name="Grigoriev I.V."/>
            <person name="Allen A.E."/>
            <person name="Bidle K."/>
            <person name="Borodovsky M."/>
            <person name="Bowler C."/>
            <person name="Brownlee C."/>
            <person name="Cock J.M."/>
            <person name="Elias M."/>
            <person name="Gladyshev V.N."/>
            <person name="Groth M."/>
            <person name="Guda C."/>
            <person name="Hadaegh A."/>
            <person name="Iglesias-Rodriguez M.D."/>
            <person name="Jenkins J."/>
            <person name="Jones B.M."/>
            <person name="Lawson T."/>
            <person name="Leese F."/>
            <person name="Lindquist E."/>
            <person name="Lobanov A."/>
            <person name="Lomsadze A."/>
            <person name="Malik S.B."/>
            <person name="Marsh M.E."/>
            <person name="Mackinder L."/>
            <person name="Mock T."/>
            <person name="Mueller-Roeber B."/>
            <person name="Pagarete A."/>
            <person name="Parker M."/>
            <person name="Probert I."/>
            <person name="Quesneville H."/>
            <person name="Raines C."/>
            <person name="Rensing S.A."/>
            <person name="Riano-Pachon D.M."/>
            <person name="Richier S."/>
            <person name="Rokitta S."/>
            <person name="Shiraiwa Y."/>
            <person name="Soanes D.M."/>
            <person name="van der Giezen M."/>
            <person name="Wahlund T.M."/>
            <person name="Williams B."/>
            <person name="Wilson W."/>
            <person name="Wolfe G."/>
            <person name="Wurch L.L."/>
        </authorList>
    </citation>
    <scope>NUCLEOTIDE SEQUENCE</scope>
</reference>
<dbReference type="GO" id="GO:0005737">
    <property type="term" value="C:cytoplasm"/>
    <property type="evidence" value="ECO:0007669"/>
    <property type="project" value="TreeGrafter"/>
</dbReference>
<dbReference type="Gene3D" id="1.10.510.10">
    <property type="entry name" value="Transferase(Phosphotransferase) domain 1"/>
    <property type="match status" value="1"/>
</dbReference>
<dbReference type="EnsemblProtists" id="EOD26624">
    <property type="protein sequence ID" value="EOD26624"/>
    <property type="gene ID" value="EMIHUDRAFT_115032"/>
</dbReference>
<reference evidence="5" key="2">
    <citation type="submission" date="2024-10" db="UniProtKB">
        <authorList>
            <consortium name="EnsemblProtists"/>
        </authorList>
    </citation>
    <scope>IDENTIFICATION</scope>
</reference>
<dbReference type="GO" id="GO:0005524">
    <property type="term" value="F:ATP binding"/>
    <property type="evidence" value="ECO:0007669"/>
    <property type="project" value="UniProtKB-KW"/>
</dbReference>
<dbReference type="SMART" id="SM00220">
    <property type="entry name" value="S_TKc"/>
    <property type="match status" value="1"/>
</dbReference>
<dbReference type="AlphaFoldDB" id="A0A0D3JSY9"/>
<dbReference type="GO" id="GO:0035556">
    <property type="term" value="P:intracellular signal transduction"/>
    <property type="evidence" value="ECO:0007669"/>
    <property type="project" value="TreeGrafter"/>
</dbReference>
<protein>
    <recommendedName>
        <fullName evidence="4">Protein kinase domain-containing protein</fullName>
    </recommendedName>
</protein>
<evidence type="ECO:0000256" key="1">
    <source>
        <dbReference type="ARBA" id="ARBA00022741"/>
    </source>
</evidence>
<dbReference type="GO" id="GO:0004674">
    <property type="term" value="F:protein serine/threonine kinase activity"/>
    <property type="evidence" value="ECO:0007669"/>
    <property type="project" value="TreeGrafter"/>
</dbReference>
<name>A0A0D3JSY9_EMIH1</name>
<dbReference type="PANTHER" id="PTHR24346:SF75">
    <property type="entry name" value="AURORA KINASE"/>
    <property type="match status" value="1"/>
</dbReference>
<evidence type="ECO:0000256" key="3">
    <source>
        <dbReference type="SAM" id="MobiDB-lite"/>
    </source>
</evidence>
<sequence>MATARFTACFSSLAQASCVGQMGEPTRVEERRRPRPRRVGPYVLSGRTLGVGRNGPVHHAISRLDGSEVAIKMVPRRAGDEREPEEVAALARVGRHPNIVMLLDTCRTAKGYDILVTEAVGGGELLELASGRVPEERARELLAGVIAGVVHMHSRGVAHRDLKLDNMLLTEAGSSHVKIIDFDVAHFDPSAAAPPGCLERGRAPLSRTCSCVCGTSSYDGKQADVWSLGVCLFALVLGIFPVEEASDENEIARHPRLPETTKDRASSPHGAQASDKDPRFEALKRAQLDRRSSALLDGMLLVDPSTRLTMADVQASRWFHTLAPGLRDDPAPPRTPAADARSFGKSFGGPLRLCLLPCGPSCEDESSLTSPKSVLDLPPSLDMVAGAGAARGADRHLLRSQSEADDEGDGDSPASAATSPPPSAFASLAATSPTSPTAPTAPASSAASPRGAE</sequence>
<evidence type="ECO:0000313" key="6">
    <source>
        <dbReference type="Proteomes" id="UP000013827"/>
    </source>
</evidence>
<dbReference type="PROSITE" id="PS50011">
    <property type="entry name" value="PROTEIN_KINASE_DOM"/>
    <property type="match status" value="1"/>
</dbReference>
<dbReference type="InterPro" id="IPR011009">
    <property type="entry name" value="Kinase-like_dom_sf"/>
</dbReference>
<feature type="compositionally biased region" description="Basic and acidic residues" evidence="3">
    <location>
        <begin position="250"/>
        <end position="266"/>
    </location>
</feature>
<feature type="compositionally biased region" description="Low complexity" evidence="3">
    <location>
        <begin position="412"/>
        <end position="453"/>
    </location>
</feature>
<keyword evidence="1" id="KW-0547">Nucleotide-binding</keyword>
<dbReference type="eggNOG" id="KOG0583">
    <property type="taxonomic scope" value="Eukaryota"/>
</dbReference>
<dbReference type="InterPro" id="IPR008271">
    <property type="entry name" value="Ser/Thr_kinase_AS"/>
</dbReference>
<dbReference type="KEGG" id="ehx:EMIHUDRAFT_115032"/>
<feature type="region of interest" description="Disordered" evidence="3">
    <location>
        <begin position="323"/>
        <end position="343"/>
    </location>
</feature>
<feature type="region of interest" description="Disordered" evidence="3">
    <location>
        <begin position="248"/>
        <end position="280"/>
    </location>
</feature>
<dbReference type="PROSITE" id="PS00108">
    <property type="entry name" value="PROTEIN_KINASE_ST"/>
    <property type="match status" value="1"/>
</dbReference>
<evidence type="ECO:0000256" key="2">
    <source>
        <dbReference type="ARBA" id="ARBA00022840"/>
    </source>
</evidence>